<protein>
    <submittedName>
        <fullName evidence="1">Uncharacterized protein</fullName>
    </submittedName>
</protein>
<reference evidence="1 2" key="1">
    <citation type="journal article" date="2009" name="Nature">
        <title>The Sorghum bicolor genome and the diversification of grasses.</title>
        <authorList>
            <person name="Paterson A.H."/>
            <person name="Bowers J.E."/>
            <person name="Bruggmann R."/>
            <person name="Dubchak I."/>
            <person name="Grimwood J."/>
            <person name="Gundlach H."/>
            <person name="Haberer G."/>
            <person name="Hellsten U."/>
            <person name="Mitros T."/>
            <person name="Poliakov A."/>
            <person name="Schmutz J."/>
            <person name="Spannagl M."/>
            <person name="Tang H."/>
            <person name="Wang X."/>
            <person name="Wicker T."/>
            <person name="Bharti A.K."/>
            <person name="Chapman J."/>
            <person name="Feltus F.A."/>
            <person name="Gowik U."/>
            <person name="Grigoriev I.V."/>
            <person name="Lyons E."/>
            <person name="Maher C.A."/>
            <person name="Martis M."/>
            <person name="Narechania A."/>
            <person name="Otillar R.P."/>
            <person name="Penning B.W."/>
            <person name="Salamov A.A."/>
            <person name="Wang Y."/>
            <person name="Zhang L."/>
            <person name="Carpita N.C."/>
            <person name="Freeling M."/>
            <person name="Gingle A.R."/>
            <person name="Hash C.T."/>
            <person name="Keller B."/>
            <person name="Klein P."/>
            <person name="Kresovich S."/>
            <person name="McCann M.C."/>
            <person name="Ming R."/>
            <person name="Peterson D.G."/>
            <person name="Mehboob-ur-Rahman"/>
            <person name="Ware D."/>
            <person name="Westhoff P."/>
            <person name="Mayer K.F."/>
            <person name="Messing J."/>
            <person name="Rokhsar D.S."/>
        </authorList>
    </citation>
    <scope>NUCLEOTIDE SEQUENCE [LARGE SCALE GENOMIC DNA]</scope>
    <source>
        <strain evidence="2">cv. BTx623</strain>
    </source>
</reference>
<dbReference type="Gramene" id="OQU91522">
    <property type="protein sequence ID" value="OQU91522"/>
    <property type="gene ID" value="SORBI_3001G197050"/>
</dbReference>
<name>A0A1Z5S6G3_SORBI</name>
<gene>
    <name evidence="1" type="ORF">SORBI_3001G197050</name>
</gene>
<dbReference type="Proteomes" id="UP000000768">
    <property type="component" value="Chromosome 1"/>
</dbReference>
<keyword evidence="2" id="KW-1185">Reference proteome</keyword>
<evidence type="ECO:0000313" key="1">
    <source>
        <dbReference type="EMBL" id="OQU91522.1"/>
    </source>
</evidence>
<reference evidence="2" key="2">
    <citation type="journal article" date="2018" name="Plant J.">
        <title>The Sorghum bicolor reference genome: improved assembly, gene annotations, a transcriptome atlas, and signatures of genome organization.</title>
        <authorList>
            <person name="McCormick R.F."/>
            <person name="Truong S.K."/>
            <person name="Sreedasyam A."/>
            <person name="Jenkins J."/>
            <person name="Shu S."/>
            <person name="Sims D."/>
            <person name="Kennedy M."/>
            <person name="Amirebrahimi M."/>
            <person name="Weers B.D."/>
            <person name="McKinley B."/>
            <person name="Mattison A."/>
            <person name="Morishige D.T."/>
            <person name="Grimwood J."/>
            <person name="Schmutz J."/>
            <person name="Mullet J.E."/>
        </authorList>
    </citation>
    <scope>NUCLEOTIDE SEQUENCE [LARGE SCALE GENOMIC DNA]</scope>
    <source>
        <strain evidence="2">cv. BTx623</strain>
    </source>
</reference>
<proteinExistence type="predicted"/>
<dbReference type="InParanoid" id="A0A1Z5S6G3"/>
<sequence>MNMNHQRDASVMACGPCFLLHRHYPSLPSAHHKNCIFFPSTWGFLFLKSKEKKQKMLGANGGRTISPHNPLWCPFAIDQILSTLQFSMQAKNKGGEHLLHQCVTRR</sequence>
<organism evidence="1 2">
    <name type="scientific">Sorghum bicolor</name>
    <name type="common">Sorghum</name>
    <name type="synonym">Sorghum vulgare</name>
    <dbReference type="NCBI Taxonomy" id="4558"/>
    <lineage>
        <taxon>Eukaryota</taxon>
        <taxon>Viridiplantae</taxon>
        <taxon>Streptophyta</taxon>
        <taxon>Embryophyta</taxon>
        <taxon>Tracheophyta</taxon>
        <taxon>Spermatophyta</taxon>
        <taxon>Magnoliopsida</taxon>
        <taxon>Liliopsida</taxon>
        <taxon>Poales</taxon>
        <taxon>Poaceae</taxon>
        <taxon>PACMAD clade</taxon>
        <taxon>Panicoideae</taxon>
        <taxon>Andropogonodae</taxon>
        <taxon>Andropogoneae</taxon>
        <taxon>Sorghinae</taxon>
        <taxon>Sorghum</taxon>
    </lineage>
</organism>
<dbReference type="EMBL" id="CM000760">
    <property type="protein sequence ID" value="OQU91522.1"/>
    <property type="molecule type" value="Genomic_DNA"/>
</dbReference>
<evidence type="ECO:0000313" key="2">
    <source>
        <dbReference type="Proteomes" id="UP000000768"/>
    </source>
</evidence>
<accession>A0A1Z5S6G3</accession>
<dbReference type="AlphaFoldDB" id="A0A1Z5S6G3"/>